<gene>
    <name evidence="12" type="ORF">GCM10011390_23450</name>
</gene>
<keyword evidence="6 10" id="KW-0812">Transmembrane</keyword>
<comment type="subcellular location">
    <subcellularLocation>
        <location evidence="2">Membrane</location>
    </subcellularLocation>
</comment>
<dbReference type="Pfam" id="PF02518">
    <property type="entry name" value="HATPase_c"/>
    <property type="match status" value="1"/>
</dbReference>
<proteinExistence type="predicted"/>
<dbReference type="SMART" id="SM00387">
    <property type="entry name" value="HATPase_c"/>
    <property type="match status" value="1"/>
</dbReference>
<dbReference type="SUPFAM" id="SSF55874">
    <property type="entry name" value="ATPase domain of HSP90 chaperone/DNA topoisomerase II/histidine kinase"/>
    <property type="match status" value="1"/>
</dbReference>
<keyword evidence="8 10" id="KW-1133">Transmembrane helix</keyword>
<evidence type="ECO:0000256" key="9">
    <source>
        <dbReference type="ARBA" id="ARBA00023136"/>
    </source>
</evidence>
<evidence type="ECO:0000256" key="5">
    <source>
        <dbReference type="ARBA" id="ARBA00022679"/>
    </source>
</evidence>
<evidence type="ECO:0000256" key="8">
    <source>
        <dbReference type="ARBA" id="ARBA00022989"/>
    </source>
</evidence>
<evidence type="ECO:0000256" key="6">
    <source>
        <dbReference type="ARBA" id="ARBA00022692"/>
    </source>
</evidence>
<evidence type="ECO:0000259" key="11">
    <source>
        <dbReference type="PROSITE" id="PS50109"/>
    </source>
</evidence>
<dbReference type="EC" id="2.7.13.3" evidence="3"/>
<comment type="catalytic activity">
    <reaction evidence="1">
        <text>ATP + protein L-histidine = ADP + protein N-phospho-L-histidine.</text>
        <dbReference type="EC" id="2.7.13.3"/>
    </reaction>
</comment>
<evidence type="ECO:0000313" key="12">
    <source>
        <dbReference type="EMBL" id="GGE03776.1"/>
    </source>
</evidence>
<dbReference type="InterPro" id="IPR036890">
    <property type="entry name" value="HATPase_C_sf"/>
</dbReference>
<dbReference type="InterPro" id="IPR005467">
    <property type="entry name" value="His_kinase_dom"/>
</dbReference>
<keyword evidence="5" id="KW-0808">Transferase</keyword>
<dbReference type="EMBL" id="BMIQ01000003">
    <property type="protein sequence ID" value="GGE03776.1"/>
    <property type="molecule type" value="Genomic_DNA"/>
</dbReference>
<dbReference type="Gene3D" id="3.30.565.10">
    <property type="entry name" value="Histidine kinase-like ATPase, C-terminal domain"/>
    <property type="match status" value="1"/>
</dbReference>
<evidence type="ECO:0000256" key="10">
    <source>
        <dbReference type="SAM" id="Phobius"/>
    </source>
</evidence>
<dbReference type="GO" id="GO:0004673">
    <property type="term" value="F:protein histidine kinase activity"/>
    <property type="evidence" value="ECO:0007669"/>
    <property type="project" value="UniProtKB-EC"/>
</dbReference>
<evidence type="ECO:0000256" key="7">
    <source>
        <dbReference type="ARBA" id="ARBA00022777"/>
    </source>
</evidence>
<dbReference type="RefSeq" id="WP_188908622.1">
    <property type="nucleotide sequence ID" value="NZ_BMIQ01000003.1"/>
</dbReference>
<dbReference type="InterPro" id="IPR050428">
    <property type="entry name" value="TCS_sensor_his_kinase"/>
</dbReference>
<evidence type="ECO:0000256" key="3">
    <source>
        <dbReference type="ARBA" id="ARBA00012438"/>
    </source>
</evidence>
<evidence type="ECO:0000256" key="1">
    <source>
        <dbReference type="ARBA" id="ARBA00000085"/>
    </source>
</evidence>
<evidence type="ECO:0000313" key="13">
    <source>
        <dbReference type="Proteomes" id="UP000644699"/>
    </source>
</evidence>
<organism evidence="12 13">
    <name type="scientific">Aureimonas endophytica</name>
    <dbReference type="NCBI Taxonomy" id="2027858"/>
    <lineage>
        <taxon>Bacteria</taxon>
        <taxon>Pseudomonadati</taxon>
        <taxon>Pseudomonadota</taxon>
        <taxon>Alphaproteobacteria</taxon>
        <taxon>Hyphomicrobiales</taxon>
        <taxon>Aurantimonadaceae</taxon>
        <taxon>Aureimonas</taxon>
    </lineage>
</organism>
<evidence type="ECO:0000256" key="4">
    <source>
        <dbReference type="ARBA" id="ARBA00022553"/>
    </source>
</evidence>
<feature type="transmembrane region" description="Helical" evidence="10">
    <location>
        <begin position="164"/>
        <end position="187"/>
    </location>
</feature>
<dbReference type="InterPro" id="IPR004358">
    <property type="entry name" value="Sig_transdc_His_kin-like_C"/>
</dbReference>
<sequence>MRFRSLRFRLVLGAAVWIAAALVLAGAAIAYLFTDSLERNVRADISATMSRLVALIDPDAPAGAPVLTGALPDARYETPASGIYWQVTDLGSGARTRSRSLWDHVLATGPEDEGRRFATVDGPLGQSLLSLSLLARFPAANGERRYEVVVAQDRASLDGAIRRFGFELAVALLLLGLVLALAALLQVQLGLAPLRRLRQDVEAIRKGAAVSVGAAYPSEVLPLVGEVNELLVSQGKSMEFARARAADLAHGLKTPLAVLGTLEYELGEKGEDAIAAQIAELTREMSERIDYQMRLARLRQRTRLHSFTAPLSRIVCRAVAVLQRTQQGERCEWRVDVAEALDVDMDADDLVELVGVILENAAQWARSRISIEARVDGMTVELRIEDDGPGIAPDDLASIGERGRRLDETMPGTGLSLAIAREIVTLNQGTITFGQAEPGGLAVAIRLPKAP</sequence>
<dbReference type="Proteomes" id="UP000644699">
    <property type="component" value="Unassembled WGS sequence"/>
</dbReference>
<keyword evidence="7" id="KW-0418">Kinase</keyword>
<dbReference type="AlphaFoldDB" id="A0A916ZLN3"/>
<keyword evidence="9 10" id="KW-0472">Membrane</keyword>
<dbReference type="PANTHER" id="PTHR45436:SF5">
    <property type="entry name" value="SENSOR HISTIDINE KINASE TRCS"/>
    <property type="match status" value="1"/>
</dbReference>
<dbReference type="GO" id="GO:0000160">
    <property type="term" value="P:phosphorelay signal transduction system"/>
    <property type="evidence" value="ECO:0007669"/>
    <property type="project" value="TreeGrafter"/>
</dbReference>
<accession>A0A916ZLN3</accession>
<protein>
    <recommendedName>
        <fullName evidence="3">histidine kinase</fullName>
        <ecNumber evidence="3">2.7.13.3</ecNumber>
    </recommendedName>
</protein>
<dbReference type="PRINTS" id="PR00344">
    <property type="entry name" value="BCTRLSENSOR"/>
</dbReference>
<name>A0A916ZLN3_9HYPH</name>
<keyword evidence="13" id="KW-1185">Reference proteome</keyword>
<reference evidence="12" key="1">
    <citation type="journal article" date="2014" name="Int. J. Syst. Evol. Microbiol.">
        <title>Complete genome sequence of Corynebacterium casei LMG S-19264T (=DSM 44701T), isolated from a smear-ripened cheese.</title>
        <authorList>
            <consortium name="US DOE Joint Genome Institute (JGI-PGF)"/>
            <person name="Walter F."/>
            <person name="Albersmeier A."/>
            <person name="Kalinowski J."/>
            <person name="Ruckert C."/>
        </authorList>
    </citation>
    <scope>NUCLEOTIDE SEQUENCE</scope>
    <source>
        <strain evidence="12">CGMCC 1.15367</strain>
    </source>
</reference>
<evidence type="ECO:0000256" key="2">
    <source>
        <dbReference type="ARBA" id="ARBA00004370"/>
    </source>
</evidence>
<comment type="caution">
    <text evidence="12">The sequence shown here is derived from an EMBL/GenBank/DDBJ whole genome shotgun (WGS) entry which is preliminary data.</text>
</comment>
<dbReference type="InterPro" id="IPR003594">
    <property type="entry name" value="HATPase_dom"/>
</dbReference>
<dbReference type="PROSITE" id="PS50109">
    <property type="entry name" value="HIS_KIN"/>
    <property type="match status" value="1"/>
</dbReference>
<keyword evidence="4" id="KW-0597">Phosphoprotein</keyword>
<dbReference type="PANTHER" id="PTHR45436">
    <property type="entry name" value="SENSOR HISTIDINE KINASE YKOH"/>
    <property type="match status" value="1"/>
</dbReference>
<reference evidence="12" key="2">
    <citation type="submission" date="2020-09" db="EMBL/GenBank/DDBJ databases">
        <authorList>
            <person name="Sun Q."/>
            <person name="Zhou Y."/>
        </authorList>
    </citation>
    <scope>NUCLEOTIDE SEQUENCE</scope>
    <source>
        <strain evidence="12">CGMCC 1.15367</strain>
    </source>
</reference>
<dbReference type="GO" id="GO:0005886">
    <property type="term" value="C:plasma membrane"/>
    <property type="evidence" value="ECO:0007669"/>
    <property type="project" value="TreeGrafter"/>
</dbReference>
<feature type="domain" description="Histidine kinase" evidence="11">
    <location>
        <begin position="247"/>
        <end position="451"/>
    </location>
</feature>